<dbReference type="AlphaFoldDB" id="A0A2R4A3A9"/>
<dbReference type="Gene3D" id="3.30.420.80">
    <property type="entry name" value="Ribosomal protein S11"/>
    <property type="match status" value="1"/>
</dbReference>
<dbReference type="GO" id="GO:0003735">
    <property type="term" value="F:structural constituent of ribosome"/>
    <property type="evidence" value="ECO:0007669"/>
    <property type="project" value="InterPro"/>
</dbReference>
<reference evidence="3" key="1">
    <citation type="submission" date="2017-09" db="EMBL/GenBank/DDBJ databases">
        <title>Comparative analysis of the mitochondrial genomes of 6 newly sequenced diatoms reveals group II introns in the barcoding region of cox1.</title>
        <authorList>
            <person name="Keepers K.G."/>
            <person name="Pogoda C.S."/>
            <person name="Kane N.C."/>
            <person name="Hamsher S.E."/>
            <person name="Stepanek J.G."/>
            <person name="Kociolek J.P."/>
        </authorList>
    </citation>
    <scope>NUCLEOTIDE SEQUENCE</scope>
</reference>
<dbReference type="InterPro" id="IPR036967">
    <property type="entry name" value="Ribosomal_uS11_sf"/>
</dbReference>
<dbReference type="SUPFAM" id="SSF53137">
    <property type="entry name" value="Translational machinery components"/>
    <property type="match status" value="1"/>
</dbReference>
<keyword evidence="3" id="KW-0496">Mitochondrion</keyword>
<dbReference type="RefSeq" id="YP_009485463.1">
    <property type="nucleotide sequence ID" value="NC_037727.1"/>
</dbReference>
<evidence type="ECO:0000256" key="2">
    <source>
        <dbReference type="ARBA" id="ARBA00023274"/>
    </source>
</evidence>
<dbReference type="GO" id="GO:0006412">
    <property type="term" value="P:translation"/>
    <property type="evidence" value="ECO:0007669"/>
    <property type="project" value="InterPro"/>
</dbReference>
<protein>
    <submittedName>
        <fullName evidence="3">Ribosomal protein S11</fullName>
    </submittedName>
</protein>
<geneLocation type="mitochondrion" evidence="3"/>
<evidence type="ECO:0000256" key="1">
    <source>
        <dbReference type="ARBA" id="ARBA00022980"/>
    </source>
</evidence>
<proteinExistence type="predicted"/>
<gene>
    <name evidence="3" type="primary">rps11</name>
</gene>
<dbReference type="GO" id="GO:0005840">
    <property type="term" value="C:ribosome"/>
    <property type="evidence" value="ECO:0007669"/>
    <property type="project" value="UniProtKB-KW"/>
</dbReference>
<keyword evidence="2" id="KW-0687">Ribonucleoprotein</keyword>
<evidence type="ECO:0000313" key="3">
    <source>
        <dbReference type="EMBL" id="AVR57527.1"/>
    </source>
</evidence>
<dbReference type="GeneID" id="36937329"/>
<sequence>MSNHKLNNLNLNRFFHNVHLKKQHFKVMRDKMYLLDKAKETNYKTIGFQFDHESQNYLNRTLVTYVIDVSFLKRNTLIHISDCSGNTKFFYSAGTLKQKIKEKKTRAVILKQFYKLLLSKFKFLQKVPLIVHFKNTDSNMFWFLKKLRKKFFVIATKHFYSYSYNGCRKTKIRRKKFKNRSFNIRRNG</sequence>
<organism evidence="3">
    <name type="scientific">Halamphora coffeiformis</name>
    <dbReference type="NCBI Taxonomy" id="1487565"/>
    <lineage>
        <taxon>Eukaryota</taxon>
        <taxon>Sar</taxon>
        <taxon>Stramenopiles</taxon>
        <taxon>Ochrophyta</taxon>
        <taxon>Bacillariophyta</taxon>
        <taxon>Bacillariophyceae</taxon>
        <taxon>Bacillariophycidae</taxon>
        <taxon>Naviculales</taxon>
        <taxon>Amphipleuraceae</taxon>
        <taxon>Halamphora</taxon>
    </lineage>
</organism>
<dbReference type="EMBL" id="MF997420">
    <property type="protein sequence ID" value="AVR57527.1"/>
    <property type="molecule type" value="Genomic_DNA"/>
</dbReference>
<keyword evidence="1 3" id="KW-0689">Ribosomal protein</keyword>
<dbReference type="GO" id="GO:1990904">
    <property type="term" value="C:ribonucleoprotein complex"/>
    <property type="evidence" value="ECO:0007669"/>
    <property type="project" value="UniProtKB-KW"/>
</dbReference>
<name>A0A2R4A3A9_9STRA</name>
<accession>A0A2R4A3A9</accession>